<dbReference type="EMBL" id="SGXD01000003">
    <property type="protein sequence ID" value="RZS87378.1"/>
    <property type="molecule type" value="Genomic_DNA"/>
</dbReference>
<dbReference type="RefSeq" id="WP_165400300.1">
    <property type="nucleotide sequence ID" value="NZ_SGXD01000003.1"/>
</dbReference>
<comment type="caution">
    <text evidence="9">The sequence shown here is derived from an EMBL/GenBank/DDBJ whole genome shotgun (WGS) entry which is preliminary data.</text>
</comment>
<name>A0A4Q7NQK1_9ACTN</name>
<proteinExistence type="inferred from homology"/>
<feature type="transmembrane region" description="Helical" evidence="7">
    <location>
        <begin position="112"/>
        <end position="130"/>
    </location>
</feature>
<dbReference type="InterPro" id="IPR003362">
    <property type="entry name" value="Bact_transf"/>
</dbReference>
<dbReference type="Proteomes" id="UP000293638">
    <property type="component" value="Unassembled WGS sequence"/>
</dbReference>
<feature type="transmembrane region" description="Helical" evidence="7">
    <location>
        <begin position="145"/>
        <end position="163"/>
    </location>
</feature>
<dbReference type="GO" id="GO:0016020">
    <property type="term" value="C:membrane"/>
    <property type="evidence" value="ECO:0007669"/>
    <property type="project" value="UniProtKB-SubCell"/>
</dbReference>
<evidence type="ECO:0000256" key="6">
    <source>
        <dbReference type="ARBA" id="ARBA00023136"/>
    </source>
</evidence>
<dbReference type="Gene3D" id="3.40.50.720">
    <property type="entry name" value="NAD(P)-binding Rossmann-like Domain"/>
    <property type="match status" value="1"/>
</dbReference>
<dbReference type="AlphaFoldDB" id="A0A4Q7NQK1"/>
<evidence type="ECO:0000256" key="3">
    <source>
        <dbReference type="ARBA" id="ARBA00022679"/>
    </source>
</evidence>
<gene>
    <name evidence="9" type="ORF">EV189_2806</name>
</gene>
<sequence>MTTIGDALPGPRDELGAGRPEVIRAEDLEAALAAPARGGAIDLERRTRILEPHPADVAALRQSTTPADLLAPARSRSLAQRLTPTSTHAILAVDLVAAVAPIVLLGGGDRGWLLLTAALAAVLCAAVGLYRPQLQLFVLDDAPTILLRWAAALGATSLVMLTLTTPADPRRFAQVSALGALTVCLGRASSYRLVRAVRATRVVGHRALFLGGSPEAAEMATILREDHRYGLQPLGFIDDAGDEWQKTDLGSRLGKVDQLDEIIKTYDVEVLIVAPGATPEAKIVESLRSGHASSCAIYLVPRLAGALSAQGVVDHIGAIPVMRLRGPRYRAALGCAVKRAFDVAASAAAILVFSPVLVACALAVRTTGPDIIFRQQRVGKDGHLFDVLKFRSMRPVSEAQLAAWSAIGDPRITKVGKFLRKTSLDELPQLWNVLRGDMTLVGPRPERPSFVEQFTQEIPDYAHRHRVRGGLTGMAQVSGLRGGSTSIERRARFDNYYIENWSFWLDIKVILRTVREVTGARGG</sequence>
<evidence type="ECO:0000256" key="2">
    <source>
        <dbReference type="ARBA" id="ARBA00006464"/>
    </source>
</evidence>
<feature type="domain" description="Bacterial sugar transferase" evidence="8">
    <location>
        <begin position="338"/>
        <end position="517"/>
    </location>
</feature>
<keyword evidence="10" id="KW-1185">Reference proteome</keyword>
<feature type="transmembrane region" description="Helical" evidence="7">
    <location>
        <begin position="86"/>
        <end position="105"/>
    </location>
</feature>
<reference evidence="9 10" key="1">
    <citation type="submission" date="2019-02" db="EMBL/GenBank/DDBJ databases">
        <title>Genomic Encyclopedia of Type Strains, Phase IV (KMG-IV): sequencing the most valuable type-strain genomes for metagenomic binning, comparative biology and taxonomic classification.</title>
        <authorList>
            <person name="Goeker M."/>
        </authorList>
    </citation>
    <scope>NUCLEOTIDE SEQUENCE [LARGE SCALE GENOMIC DNA]</scope>
    <source>
        <strain evidence="9 10">DSM 45622</strain>
    </source>
</reference>
<evidence type="ECO:0000313" key="10">
    <source>
        <dbReference type="Proteomes" id="UP000293638"/>
    </source>
</evidence>
<evidence type="ECO:0000313" key="9">
    <source>
        <dbReference type="EMBL" id="RZS87378.1"/>
    </source>
</evidence>
<keyword evidence="5 7" id="KW-1133">Transmembrane helix</keyword>
<organism evidence="9 10">
    <name type="scientific">Motilibacter rhizosphaerae</name>
    <dbReference type="NCBI Taxonomy" id="598652"/>
    <lineage>
        <taxon>Bacteria</taxon>
        <taxon>Bacillati</taxon>
        <taxon>Actinomycetota</taxon>
        <taxon>Actinomycetes</taxon>
        <taxon>Motilibacterales</taxon>
        <taxon>Motilibacteraceae</taxon>
        <taxon>Motilibacter</taxon>
    </lineage>
</organism>
<evidence type="ECO:0000256" key="4">
    <source>
        <dbReference type="ARBA" id="ARBA00022692"/>
    </source>
</evidence>
<keyword evidence="4 7" id="KW-0812">Transmembrane</keyword>
<evidence type="ECO:0000256" key="5">
    <source>
        <dbReference type="ARBA" id="ARBA00022989"/>
    </source>
</evidence>
<evidence type="ECO:0000256" key="7">
    <source>
        <dbReference type="SAM" id="Phobius"/>
    </source>
</evidence>
<keyword evidence="6 7" id="KW-0472">Membrane</keyword>
<dbReference type="Pfam" id="PF13727">
    <property type="entry name" value="CoA_binding_3"/>
    <property type="match status" value="1"/>
</dbReference>
<dbReference type="PANTHER" id="PTHR30576">
    <property type="entry name" value="COLANIC BIOSYNTHESIS UDP-GLUCOSE LIPID CARRIER TRANSFERASE"/>
    <property type="match status" value="1"/>
</dbReference>
<accession>A0A4Q7NQK1</accession>
<dbReference type="Pfam" id="PF02397">
    <property type="entry name" value="Bac_transf"/>
    <property type="match status" value="1"/>
</dbReference>
<dbReference type="PANTHER" id="PTHR30576:SF0">
    <property type="entry name" value="UNDECAPRENYL-PHOSPHATE N-ACETYLGALACTOSAMINYL 1-PHOSPHATE TRANSFERASE-RELATED"/>
    <property type="match status" value="1"/>
</dbReference>
<comment type="similarity">
    <text evidence="2">Belongs to the bacterial sugar transferase family.</text>
</comment>
<feature type="transmembrane region" description="Helical" evidence="7">
    <location>
        <begin position="340"/>
        <end position="364"/>
    </location>
</feature>
<evidence type="ECO:0000259" key="8">
    <source>
        <dbReference type="Pfam" id="PF02397"/>
    </source>
</evidence>
<evidence type="ECO:0000256" key="1">
    <source>
        <dbReference type="ARBA" id="ARBA00004141"/>
    </source>
</evidence>
<keyword evidence="3 9" id="KW-0808">Transferase</keyword>
<dbReference type="InterPro" id="IPR017475">
    <property type="entry name" value="EPS_sugar_tfrase"/>
</dbReference>
<comment type="subcellular location">
    <subcellularLocation>
        <location evidence="1">Membrane</location>
        <topology evidence="1">Multi-pass membrane protein</topology>
    </subcellularLocation>
</comment>
<protein>
    <submittedName>
        <fullName evidence="9">Exopolysaccharide biosynthesis polyprenyl glycosylphosphotransferase</fullName>
    </submittedName>
</protein>
<dbReference type="NCBIfam" id="TIGR03025">
    <property type="entry name" value="EPS_sugtrans"/>
    <property type="match status" value="1"/>
</dbReference>
<dbReference type="GO" id="GO:0016780">
    <property type="term" value="F:phosphotransferase activity, for other substituted phosphate groups"/>
    <property type="evidence" value="ECO:0007669"/>
    <property type="project" value="TreeGrafter"/>
</dbReference>